<evidence type="ECO:0000256" key="1">
    <source>
        <dbReference type="SAM" id="Phobius"/>
    </source>
</evidence>
<dbReference type="RefSeq" id="WP_127173398.1">
    <property type="nucleotide sequence ID" value="NZ_CP053585.1"/>
</dbReference>
<protein>
    <recommendedName>
        <fullName evidence="6">DUF1240 domain-containing protein</fullName>
    </recommendedName>
</protein>
<dbReference type="EMBL" id="RSEO01000020">
    <property type="protein sequence ID" value="RXQ32050.1"/>
    <property type="molecule type" value="Genomic_DNA"/>
</dbReference>
<evidence type="ECO:0000313" key="4">
    <source>
        <dbReference type="Proteomes" id="UP000254773"/>
    </source>
</evidence>
<dbReference type="Proteomes" id="UP000254773">
    <property type="component" value="Unassembled WGS sequence"/>
</dbReference>
<evidence type="ECO:0000313" key="3">
    <source>
        <dbReference type="EMBL" id="SUF36124.1"/>
    </source>
</evidence>
<dbReference type="AlphaFoldDB" id="A0A379Q373"/>
<feature type="transmembrane region" description="Helical" evidence="1">
    <location>
        <begin position="9"/>
        <end position="31"/>
    </location>
</feature>
<name>A0A379Q373_SALER</name>
<organism evidence="3 4">
    <name type="scientific">Salmonella enterica</name>
    <name type="common">Salmonella choleraesuis</name>
    <dbReference type="NCBI Taxonomy" id="28901"/>
    <lineage>
        <taxon>Bacteria</taxon>
        <taxon>Pseudomonadati</taxon>
        <taxon>Pseudomonadota</taxon>
        <taxon>Gammaproteobacteria</taxon>
        <taxon>Enterobacterales</taxon>
        <taxon>Enterobacteriaceae</taxon>
        <taxon>Salmonella</taxon>
    </lineage>
</organism>
<dbReference type="Proteomes" id="UP000290660">
    <property type="component" value="Unassembled WGS sequence"/>
</dbReference>
<evidence type="ECO:0008006" key="6">
    <source>
        <dbReference type="Google" id="ProtNLM"/>
    </source>
</evidence>
<dbReference type="EMBL" id="UGWI01000001">
    <property type="protein sequence ID" value="SUF36124.1"/>
    <property type="molecule type" value="Genomic_DNA"/>
</dbReference>
<gene>
    <name evidence="2" type="ORF">EI538_16930</name>
    <name evidence="3" type="ORF">NCTC9854_00315</name>
</gene>
<sequence>MKIIYRRMAVLCVISIFGSWLYILLFGHVMHDFLSLLTMGEIISYGKYTCIFIGGIPLLFTMFSVLVMALFSKDCHSQLPASIESGVTIIVAITFITGIVANCIVPFLLLALSYSSCPQEKLHDYYVTDIELCNNMLNNRTWW</sequence>
<accession>A0A379Q373</accession>
<keyword evidence="1" id="KW-0812">Transmembrane</keyword>
<feature type="transmembrane region" description="Helical" evidence="1">
    <location>
        <begin position="51"/>
        <end position="71"/>
    </location>
</feature>
<keyword evidence="1" id="KW-1133">Transmembrane helix</keyword>
<reference evidence="3 4" key="1">
    <citation type="submission" date="2018-06" db="EMBL/GenBank/DDBJ databases">
        <authorList>
            <consortium name="Pathogen Informatics"/>
            <person name="Doyle S."/>
        </authorList>
    </citation>
    <scope>NUCLEOTIDE SEQUENCE [LARGE SCALE GENOMIC DNA]</scope>
    <source>
        <strain evidence="3 4">NCTC9854</strain>
    </source>
</reference>
<evidence type="ECO:0000313" key="5">
    <source>
        <dbReference type="Proteomes" id="UP000290660"/>
    </source>
</evidence>
<feature type="transmembrane region" description="Helical" evidence="1">
    <location>
        <begin position="83"/>
        <end position="112"/>
    </location>
</feature>
<proteinExistence type="predicted"/>
<reference evidence="2 5" key="2">
    <citation type="submission" date="2018-12" db="EMBL/GenBank/DDBJ databases">
        <title>Identification of serotype of rogose Salmonella by whole genome sequencing.</title>
        <authorList>
            <person name="Sacchi C.T."/>
            <person name="Goncalves C.R."/>
            <person name="Tiba-Casas M.R."/>
        </authorList>
    </citation>
    <scope>NUCLEOTIDE SEQUENCE [LARGE SCALE GENOMIC DNA]</scope>
    <source>
        <strain evidence="2 5">169_17</strain>
    </source>
</reference>
<keyword evidence="1" id="KW-0472">Membrane</keyword>
<evidence type="ECO:0000313" key="2">
    <source>
        <dbReference type="EMBL" id="RXQ32050.1"/>
    </source>
</evidence>